<keyword evidence="9" id="KW-1185">Reference proteome</keyword>
<evidence type="ECO:0000313" key="8">
    <source>
        <dbReference type="EMBL" id="GHE72977.1"/>
    </source>
</evidence>
<sequence length="405" mass="45578">MCEGIDVSTHTPPRYPFAWTPPMQMPEALKDVHESSAMEVTLPSGDTATLVTRYQDVRALFADKRLSRNIARPDCARISKDNDLFMDPHIDPDPPKHTQVRSLVTKAFTARRIESLRPYVQEVADELLDEMAAGPRPAELNEAFAFPLPIKVICKLLGVPAEDRDQFRGYVDGFLAVTKLPPEEIGRARQNLWKYLGDLIEDKRKHPADDLISEFIRVRDEDDNRMNEHELHFWCQGLLIAGYVTTASQIGTGTAVLLHRPDLVREIQADWSLVPSTVEELLRTQIMGSSVGTMRYAIEDIPLSDGTVIKKGTSVLLSEEGANCDPRVFDKPFELDIRRQENHHMTFGAGIHYCVGAALARMELQIATESLLRRFPDIHLAKPAESLPRALGGFMEGFTEIPVDW</sequence>
<protein>
    <submittedName>
        <fullName evidence="8">Cytochrome P450</fullName>
    </submittedName>
</protein>
<evidence type="ECO:0000256" key="7">
    <source>
        <dbReference type="RuleBase" id="RU000461"/>
    </source>
</evidence>
<keyword evidence="3 7" id="KW-0479">Metal-binding</keyword>
<dbReference type="Proteomes" id="UP000603227">
    <property type="component" value="Unassembled WGS sequence"/>
</dbReference>
<name>A0A918ZXE5_9ACTN</name>
<evidence type="ECO:0000256" key="2">
    <source>
        <dbReference type="ARBA" id="ARBA00022617"/>
    </source>
</evidence>
<dbReference type="GO" id="GO:0016705">
    <property type="term" value="F:oxidoreductase activity, acting on paired donors, with incorporation or reduction of molecular oxygen"/>
    <property type="evidence" value="ECO:0007669"/>
    <property type="project" value="InterPro"/>
</dbReference>
<dbReference type="Pfam" id="PF00067">
    <property type="entry name" value="p450"/>
    <property type="match status" value="1"/>
</dbReference>
<dbReference type="EMBL" id="BNAT01000095">
    <property type="protein sequence ID" value="GHE72977.1"/>
    <property type="molecule type" value="Genomic_DNA"/>
</dbReference>
<dbReference type="GO" id="GO:0020037">
    <property type="term" value="F:heme binding"/>
    <property type="evidence" value="ECO:0007669"/>
    <property type="project" value="InterPro"/>
</dbReference>
<evidence type="ECO:0000313" key="9">
    <source>
        <dbReference type="Proteomes" id="UP000603227"/>
    </source>
</evidence>
<dbReference type="PRINTS" id="PR00385">
    <property type="entry name" value="P450"/>
</dbReference>
<keyword evidence="4 7" id="KW-0560">Oxidoreductase</keyword>
<reference evidence="8" key="1">
    <citation type="journal article" date="2014" name="Int. J. Syst. Evol. Microbiol.">
        <title>Complete genome sequence of Corynebacterium casei LMG S-19264T (=DSM 44701T), isolated from a smear-ripened cheese.</title>
        <authorList>
            <consortium name="US DOE Joint Genome Institute (JGI-PGF)"/>
            <person name="Walter F."/>
            <person name="Albersmeier A."/>
            <person name="Kalinowski J."/>
            <person name="Ruckert C."/>
        </authorList>
    </citation>
    <scope>NUCLEOTIDE SEQUENCE</scope>
    <source>
        <strain evidence="8">CGMCC 4.7403</strain>
    </source>
</reference>
<evidence type="ECO:0000256" key="3">
    <source>
        <dbReference type="ARBA" id="ARBA00022723"/>
    </source>
</evidence>
<keyword evidence="2 7" id="KW-0349">Heme</keyword>
<evidence type="ECO:0000256" key="1">
    <source>
        <dbReference type="ARBA" id="ARBA00010617"/>
    </source>
</evidence>
<dbReference type="GO" id="GO:0005506">
    <property type="term" value="F:iron ion binding"/>
    <property type="evidence" value="ECO:0007669"/>
    <property type="project" value="InterPro"/>
</dbReference>
<dbReference type="InterPro" id="IPR001128">
    <property type="entry name" value="Cyt_P450"/>
</dbReference>
<dbReference type="AlphaFoldDB" id="A0A918ZXE5"/>
<proteinExistence type="inferred from homology"/>
<dbReference type="SUPFAM" id="SSF48264">
    <property type="entry name" value="Cytochrome P450"/>
    <property type="match status" value="1"/>
</dbReference>
<evidence type="ECO:0000256" key="5">
    <source>
        <dbReference type="ARBA" id="ARBA00023004"/>
    </source>
</evidence>
<dbReference type="PROSITE" id="PS00086">
    <property type="entry name" value="CYTOCHROME_P450"/>
    <property type="match status" value="1"/>
</dbReference>
<evidence type="ECO:0000256" key="4">
    <source>
        <dbReference type="ARBA" id="ARBA00023002"/>
    </source>
</evidence>
<dbReference type="PANTHER" id="PTHR46696:SF1">
    <property type="entry name" value="CYTOCHROME P450 YJIB-RELATED"/>
    <property type="match status" value="1"/>
</dbReference>
<dbReference type="PANTHER" id="PTHR46696">
    <property type="entry name" value="P450, PUTATIVE (EUROFUNG)-RELATED"/>
    <property type="match status" value="1"/>
</dbReference>
<dbReference type="InterPro" id="IPR036396">
    <property type="entry name" value="Cyt_P450_sf"/>
</dbReference>
<dbReference type="Gene3D" id="1.10.630.10">
    <property type="entry name" value="Cytochrome P450"/>
    <property type="match status" value="1"/>
</dbReference>
<dbReference type="InterPro" id="IPR002397">
    <property type="entry name" value="Cyt_P450_B"/>
</dbReference>
<dbReference type="GO" id="GO:0004497">
    <property type="term" value="F:monooxygenase activity"/>
    <property type="evidence" value="ECO:0007669"/>
    <property type="project" value="UniProtKB-KW"/>
</dbReference>
<dbReference type="FunFam" id="1.10.630.10:FF:000018">
    <property type="entry name" value="Cytochrome P450 monooxygenase"/>
    <property type="match status" value="1"/>
</dbReference>
<evidence type="ECO:0000256" key="6">
    <source>
        <dbReference type="ARBA" id="ARBA00023033"/>
    </source>
</evidence>
<gene>
    <name evidence="8" type="ORF">GCM10017771_96770</name>
</gene>
<keyword evidence="5 7" id="KW-0408">Iron</keyword>
<organism evidence="8 9">
    <name type="scientific">Streptomyces capitiformicae</name>
    <dbReference type="NCBI Taxonomy" id="2014920"/>
    <lineage>
        <taxon>Bacteria</taxon>
        <taxon>Bacillati</taxon>
        <taxon>Actinomycetota</taxon>
        <taxon>Actinomycetes</taxon>
        <taxon>Kitasatosporales</taxon>
        <taxon>Streptomycetaceae</taxon>
        <taxon>Streptomyces</taxon>
    </lineage>
</organism>
<dbReference type="InterPro" id="IPR017972">
    <property type="entry name" value="Cyt_P450_CS"/>
</dbReference>
<dbReference type="PRINTS" id="PR00359">
    <property type="entry name" value="BP450"/>
</dbReference>
<dbReference type="CDD" id="cd11031">
    <property type="entry name" value="Cyp158A-like"/>
    <property type="match status" value="1"/>
</dbReference>
<comment type="caution">
    <text evidence="8">The sequence shown here is derived from an EMBL/GenBank/DDBJ whole genome shotgun (WGS) entry which is preliminary data.</text>
</comment>
<accession>A0A918ZXE5</accession>
<comment type="similarity">
    <text evidence="1 7">Belongs to the cytochrome P450 family.</text>
</comment>
<reference evidence="8" key="2">
    <citation type="submission" date="2020-09" db="EMBL/GenBank/DDBJ databases">
        <authorList>
            <person name="Sun Q."/>
            <person name="Zhou Y."/>
        </authorList>
    </citation>
    <scope>NUCLEOTIDE SEQUENCE</scope>
    <source>
        <strain evidence="8">CGMCC 4.7403</strain>
    </source>
</reference>
<keyword evidence="6 7" id="KW-0503">Monooxygenase</keyword>